<dbReference type="PANTHER" id="PTHR43227">
    <property type="entry name" value="BLL4140 PROTEIN"/>
    <property type="match status" value="1"/>
</dbReference>
<dbReference type="GO" id="GO:0055085">
    <property type="term" value="P:transmembrane transport"/>
    <property type="evidence" value="ECO:0007669"/>
    <property type="project" value="InterPro"/>
</dbReference>
<name>A0A6J4IIW3_9ACTN</name>
<feature type="transmembrane region" description="Helical" evidence="7">
    <location>
        <begin position="142"/>
        <end position="162"/>
    </location>
</feature>
<dbReference type="InterPro" id="IPR000515">
    <property type="entry name" value="MetI-like"/>
</dbReference>
<keyword evidence="5 7" id="KW-1133">Transmembrane helix</keyword>
<feature type="domain" description="ABC transmembrane type-1" evidence="8">
    <location>
        <begin position="52"/>
        <end position="273"/>
    </location>
</feature>
<sequence>MLAVVVLPIIWAVSLAFQRVKLLNIRRTSVVGNYTLDNFSRVLQSEGFWETLWTTVVYTVGSTAGSLGLGLIAAMALRRPFRGRGAVRAVMLLPYITPVVAATFVWTVALDPQYGFVNAWGTSFLGWNEPIPFLSTERSELFGIPVPTALLTVIAFETWRYFPFAFLFLVARIQAIPGDLDEAARVDGASIWQRFRNVVWPQLLPVIALLTVLRFIFTFNKFDDVYLLTGGGAGTEVISVRVYEFLTARKDVGLAAAQAVVLAVVLIGLIIFYLRASSREQK</sequence>
<dbReference type="SUPFAM" id="SSF161098">
    <property type="entry name" value="MetI-like"/>
    <property type="match status" value="1"/>
</dbReference>
<feature type="transmembrane region" description="Helical" evidence="7">
    <location>
        <begin position="252"/>
        <end position="274"/>
    </location>
</feature>
<dbReference type="AlphaFoldDB" id="A0A6J4IIW3"/>
<comment type="subcellular location">
    <subcellularLocation>
        <location evidence="1 7">Cell membrane</location>
        <topology evidence="1 7">Multi-pass membrane protein</topology>
    </subcellularLocation>
</comment>
<protein>
    <submittedName>
        <fullName evidence="9">Inner membrane ABC transporter permease protein YcjO</fullName>
    </submittedName>
</protein>
<keyword evidence="6 7" id="KW-0472">Membrane</keyword>
<feature type="transmembrane region" description="Helical" evidence="7">
    <location>
        <begin position="89"/>
        <end position="109"/>
    </location>
</feature>
<evidence type="ECO:0000256" key="6">
    <source>
        <dbReference type="ARBA" id="ARBA00023136"/>
    </source>
</evidence>
<dbReference type="InterPro" id="IPR050809">
    <property type="entry name" value="UgpAE/MalFG_permease"/>
</dbReference>
<dbReference type="Gene3D" id="1.10.3720.10">
    <property type="entry name" value="MetI-like"/>
    <property type="match status" value="1"/>
</dbReference>
<organism evidence="9">
    <name type="scientific">uncultured Mycobacteriales bacterium</name>
    <dbReference type="NCBI Taxonomy" id="581187"/>
    <lineage>
        <taxon>Bacteria</taxon>
        <taxon>Bacillati</taxon>
        <taxon>Actinomycetota</taxon>
        <taxon>Actinomycetes</taxon>
        <taxon>Mycobacteriales</taxon>
        <taxon>environmental samples</taxon>
    </lineage>
</organism>
<evidence type="ECO:0000256" key="7">
    <source>
        <dbReference type="RuleBase" id="RU363032"/>
    </source>
</evidence>
<dbReference type="CDD" id="cd06261">
    <property type="entry name" value="TM_PBP2"/>
    <property type="match status" value="1"/>
</dbReference>
<comment type="similarity">
    <text evidence="7">Belongs to the binding-protein-dependent transport system permease family.</text>
</comment>
<dbReference type="PROSITE" id="PS50928">
    <property type="entry name" value="ABC_TM1"/>
    <property type="match status" value="1"/>
</dbReference>
<accession>A0A6J4IIW3</accession>
<keyword evidence="4 7" id="KW-0812">Transmembrane</keyword>
<feature type="transmembrane region" description="Helical" evidence="7">
    <location>
        <begin position="198"/>
        <end position="217"/>
    </location>
</feature>
<evidence type="ECO:0000313" key="9">
    <source>
        <dbReference type="EMBL" id="CAA9254043.1"/>
    </source>
</evidence>
<dbReference type="Pfam" id="PF00528">
    <property type="entry name" value="BPD_transp_1"/>
    <property type="match status" value="1"/>
</dbReference>
<evidence type="ECO:0000256" key="3">
    <source>
        <dbReference type="ARBA" id="ARBA00022475"/>
    </source>
</evidence>
<evidence type="ECO:0000259" key="8">
    <source>
        <dbReference type="PROSITE" id="PS50928"/>
    </source>
</evidence>
<dbReference type="EMBL" id="CADCTP010000187">
    <property type="protein sequence ID" value="CAA9254043.1"/>
    <property type="molecule type" value="Genomic_DNA"/>
</dbReference>
<evidence type="ECO:0000256" key="2">
    <source>
        <dbReference type="ARBA" id="ARBA00022448"/>
    </source>
</evidence>
<dbReference type="GO" id="GO:0005886">
    <property type="term" value="C:plasma membrane"/>
    <property type="evidence" value="ECO:0007669"/>
    <property type="project" value="UniProtKB-SubCell"/>
</dbReference>
<gene>
    <name evidence="9" type="ORF">AVDCRST_MAG41-2099</name>
</gene>
<evidence type="ECO:0000256" key="1">
    <source>
        <dbReference type="ARBA" id="ARBA00004651"/>
    </source>
</evidence>
<dbReference type="PANTHER" id="PTHR43227:SF8">
    <property type="entry name" value="DIACETYLCHITOBIOSE UPTAKE SYSTEM PERMEASE PROTEIN DASB"/>
    <property type="match status" value="1"/>
</dbReference>
<proteinExistence type="inferred from homology"/>
<evidence type="ECO:0000256" key="5">
    <source>
        <dbReference type="ARBA" id="ARBA00022989"/>
    </source>
</evidence>
<evidence type="ECO:0000256" key="4">
    <source>
        <dbReference type="ARBA" id="ARBA00022692"/>
    </source>
</evidence>
<keyword evidence="2 7" id="KW-0813">Transport</keyword>
<feature type="transmembrane region" description="Helical" evidence="7">
    <location>
        <begin position="56"/>
        <end position="77"/>
    </location>
</feature>
<reference evidence="9" key="1">
    <citation type="submission" date="2020-02" db="EMBL/GenBank/DDBJ databases">
        <authorList>
            <person name="Meier V. D."/>
        </authorList>
    </citation>
    <scope>NUCLEOTIDE SEQUENCE</scope>
    <source>
        <strain evidence="9">AVDCRST_MAG41</strain>
    </source>
</reference>
<keyword evidence="3" id="KW-1003">Cell membrane</keyword>
<dbReference type="InterPro" id="IPR035906">
    <property type="entry name" value="MetI-like_sf"/>
</dbReference>